<dbReference type="Proteomes" id="UP000828390">
    <property type="component" value="Unassembled WGS sequence"/>
</dbReference>
<dbReference type="AlphaFoldDB" id="A0A9D4KJ68"/>
<proteinExistence type="predicted"/>
<sequence>MCDFTEDSSSPNKETTKPCVTLQRTYLITKQGDHKTMCDFTEDIAPHQATRPQNHV</sequence>
<evidence type="ECO:0000313" key="2">
    <source>
        <dbReference type="Proteomes" id="UP000828390"/>
    </source>
</evidence>
<comment type="caution">
    <text evidence="1">The sequence shown here is derived from an EMBL/GenBank/DDBJ whole genome shotgun (WGS) entry which is preliminary data.</text>
</comment>
<dbReference type="EMBL" id="JAIWYP010000004">
    <property type="protein sequence ID" value="KAH3840848.1"/>
    <property type="molecule type" value="Genomic_DNA"/>
</dbReference>
<accession>A0A9D4KJ68</accession>
<reference evidence="1" key="1">
    <citation type="journal article" date="2019" name="bioRxiv">
        <title>The Genome of the Zebra Mussel, Dreissena polymorpha: A Resource for Invasive Species Research.</title>
        <authorList>
            <person name="McCartney M.A."/>
            <person name="Auch B."/>
            <person name="Kono T."/>
            <person name="Mallez S."/>
            <person name="Zhang Y."/>
            <person name="Obille A."/>
            <person name="Becker A."/>
            <person name="Abrahante J.E."/>
            <person name="Garbe J."/>
            <person name="Badalamenti J.P."/>
            <person name="Herman A."/>
            <person name="Mangelson H."/>
            <person name="Liachko I."/>
            <person name="Sullivan S."/>
            <person name="Sone E.D."/>
            <person name="Koren S."/>
            <person name="Silverstein K.A.T."/>
            <person name="Beckman K.B."/>
            <person name="Gohl D.M."/>
        </authorList>
    </citation>
    <scope>NUCLEOTIDE SEQUENCE</scope>
    <source>
        <strain evidence="1">Duluth1</strain>
        <tissue evidence="1">Whole animal</tissue>
    </source>
</reference>
<protein>
    <submittedName>
        <fullName evidence="1">Uncharacterized protein</fullName>
    </submittedName>
</protein>
<evidence type="ECO:0000313" key="1">
    <source>
        <dbReference type="EMBL" id="KAH3840848.1"/>
    </source>
</evidence>
<gene>
    <name evidence="1" type="ORF">DPMN_114305</name>
</gene>
<reference evidence="1" key="2">
    <citation type="submission" date="2020-11" db="EMBL/GenBank/DDBJ databases">
        <authorList>
            <person name="McCartney M.A."/>
            <person name="Auch B."/>
            <person name="Kono T."/>
            <person name="Mallez S."/>
            <person name="Becker A."/>
            <person name="Gohl D.M."/>
            <person name="Silverstein K.A.T."/>
            <person name="Koren S."/>
            <person name="Bechman K.B."/>
            <person name="Herman A."/>
            <person name="Abrahante J.E."/>
            <person name="Garbe J."/>
        </authorList>
    </citation>
    <scope>NUCLEOTIDE SEQUENCE</scope>
    <source>
        <strain evidence="1">Duluth1</strain>
        <tissue evidence="1">Whole animal</tissue>
    </source>
</reference>
<keyword evidence="2" id="KW-1185">Reference proteome</keyword>
<organism evidence="1 2">
    <name type="scientific">Dreissena polymorpha</name>
    <name type="common">Zebra mussel</name>
    <name type="synonym">Mytilus polymorpha</name>
    <dbReference type="NCBI Taxonomy" id="45954"/>
    <lineage>
        <taxon>Eukaryota</taxon>
        <taxon>Metazoa</taxon>
        <taxon>Spiralia</taxon>
        <taxon>Lophotrochozoa</taxon>
        <taxon>Mollusca</taxon>
        <taxon>Bivalvia</taxon>
        <taxon>Autobranchia</taxon>
        <taxon>Heteroconchia</taxon>
        <taxon>Euheterodonta</taxon>
        <taxon>Imparidentia</taxon>
        <taxon>Neoheterodontei</taxon>
        <taxon>Myida</taxon>
        <taxon>Dreissenoidea</taxon>
        <taxon>Dreissenidae</taxon>
        <taxon>Dreissena</taxon>
    </lineage>
</organism>
<name>A0A9D4KJ68_DREPO</name>